<dbReference type="PATRIC" id="fig|1088721.3.peg.1439"/>
<evidence type="ECO:0000313" key="1">
    <source>
        <dbReference type="EMBL" id="EHJ61696.1"/>
    </source>
</evidence>
<sequence length="170" mass="19251">MGIWKKFVQFLKWLILPVILDRATRPGAAPINADLLPVPGGETRFLFLHGKGEFRHEIVRTSHYQPELKTIAGNGDGPRRKHECIATLDLDEDHANSRGDVVVTIDDIVIGSCPRTLTTQFREWLKRWHLSHAMVKCSAVIVMVADRSGTNGPNYRVKIDIELPFRMTVE</sequence>
<reference evidence="1 2" key="1">
    <citation type="journal article" date="2012" name="J. Bacteriol.">
        <title>Genome sequence of benzo(a)pyrene-degrading bacterium Novosphingobium pentaromativorans US6-1.</title>
        <authorList>
            <person name="Luo Y.R."/>
            <person name="Kang S.G."/>
            <person name="Kim S.J."/>
            <person name="Kim M.R."/>
            <person name="Li N."/>
            <person name="Lee J.H."/>
            <person name="Kwon K.K."/>
        </authorList>
    </citation>
    <scope>NUCLEOTIDE SEQUENCE [LARGE SCALE GENOMIC DNA]</scope>
    <source>
        <strain evidence="1 2">US6-1</strain>
    </source>
</reference>
<protein>
    <submittedName>
        <fullName evidence="1">Uncharacterized protein</fullName>
    </submittedName>
</protein>
<dbReference type="Proteomes" id="UP000004030">
    <property type="component" value="Unassembled WGS sequence"/>
</dbReference>
<keyword evidence="2" id="KW-1185">Reference proteome</keyword>
<proteinExistence type="predicted"/>
<dbReference type="KEGG" id="npn:JI59_12860"/>
<name>G6EAQ9_9SPHN</name>
<evidence type="ECO:0000313" key="2">
    <source>
        <dbReference type="Proteomes" id="UP000004030"/>
    </source>
</evidence>
<accession>G6EAQ9</accession>
<dbReference type="AlphaFoldDB" id="G6EAQ9"/>
<dbReference type="EMBL" id="AGFM01000017">
    <property type="protein sequence ID" value="EHJ61696.1"/>
    <property type="molecule type" value="Genomic_DNA"/>
</dbReference>
<organism evidence="1 2">
    <name type="scientific">Novosphingobium pentaromativorans US6-1</name>
    <dbReference type="NCBI Taxonomy" id="1088721"/>
    <lineage>
        <taxon>Bacteria</taxon>
        <taxon>Pseudomonadati</taxon>
        <taxon>Pseudomonadota</taxon>
        <taxon>Alphaproteobacteria</taxon>
        <taxon>Sphingomonadales</taxon>
        <taxon>Sphingomonadaceae</taxon>
        <taxon>Novosphingobium</taxon>
    </lineage>
</organism>
<gene>
    <name evidence="1" type="ORF">NSU_1457</name>
</gene>
<comment type="caution">
    <text evidence="1">The sequence shown here is derived from an EMBL/GenBank/DDBJ whole genome shotgun (WGS) entry which is preliminary data.</text>
</comment>